<gene>
    <name evidence="3" type="ORF">GGQ80_003251</name>
</gene>
<sequence length="95" mass="9670">MARPKPALPDAAAILALADGEGRLAVRVSPSASADAILLPDGDGVLAVRITAPPVDGAANEAVLRLVATALDRPVSRLALIRGATGRNKMIQLID</sequence>
<dbReference type="EMBL" id="JACIEV010000011">
    <property type="protein sequence ID" value="MBB4155331.1"/>
    <property type="molecule type" value="Genomic_DNA"/>
</dbReference>
<reference evidence="3 4" key="1">
    <citation type="submission" date="2020-08" db="EMBL/GenBank/DDBJ databases">
        <title>Genomic Encyclopedia of Type Strains, Phase IV (KMG-IV): sequencing the most valuable type-strain genomes for metagenomic binning, comparative biology and taxonomic classification.</title>
        <authorList>
            <person name="Goeker M."/>
        </authorList>
    </citation>
    <scope>NUCLEOTIDE SEQUENCE [LARGE SCALE GENOMIC DNA]</scope>
    <source>
        <strain evidence="3 4">YC6723</strain>
    </source>
</reference>
<evidence type="ECO:0000313" key="3">
    <source>
        <dbReference type="EMBL" id="MBB4155331.1"/>
    </source>
</evidence>
<dbReference type="NCBIfam" id="TIGR00251">
    <property type="entry name" value="DUF167 family protein"/>
    <property type="match status" value="1"/>
</dbReference>
<comment type="caution">
    <text evidence="3">The sequence shown here is derived from an EMBL/GenBank/DDBJ whole genome shotgun (WGS) entry which is preliminary data.</text>
</comment>
<dbReference type="RefSeq" id="WP_183986731.1">
    <property type="nucleotide sequence ID" value="NZ_JACIEV010000011.1"/>
</dbReference>
<dbReference type="PANTHER" id="PTHR13420">
    <property type="entry name" value="UPF0235 PROTEIN C15ORF40"/>
    <property type="match status" value="1"/>
</dbReference>
<evidence type="ECO:0000256" key="2">
    <source>
        <dbReference type="HAMAP-Rule" id="MF_00634"/>
    </source>
</evidence>
<proteinExistence type="inferred from homology"/>
<evidence type="ECO:0000256" key="1">
    <source>
        <dbReference type="ARBA" id="ARBA00010364"/>
    </source>
</evidence>
<dbReference type="HAMAP" id="MF_00634">
    <property type="entry name" value="UPF0235"/>
    <property type="match status" value="1"/>
</dbReference>
<dbReference type="PANTHER" id="PTHR13420:SF7">
    <property type="entry name" value="UPF0235 PROTEIN C15ORF40"/>
    <property type="match status" value="1"/>
</dbReference>
<dbReference type="InterPro" id="IPR036591">
    <property type="entry name" value="YggU-like_sf"/>
</dbReference>
<dbReference type="AlphaFoldDB" id="A0A840FEQ6"/>
<dbReference type="SUPFAM" id="SSF69786">
    <property type="entry name" value="YggU-like"/>
    <property type="match status" value="1"/>
</dbReference>
<organism evidence="3 4">
    <name type="scientific">Sphingomonas jinjuensis</name>
    <dbReference type="NCBI Taxonomy" id="535907"/>
    <lineage>
        <taxon>Bacteria</taxon>
        <taxon>Pseudomonadati</taxon>
        <taxon>Pseudomonadota</taxon>
        <taxon>Alphaproteobacteria</taxon>
        <taxon>Sphingomonadales</taxon>
        <taxon>Sphingomonadaceae</taxon>
        <taxon>Sphingomonas</taxon>
    </lineage>
</organism>
<dbReference type="Gene3D" id="3.30.1200.10">
    <property type="entry name" value="YggU-like"/>
    <property type="match status" value="1"/>
</dbReference>
<keyword evidence="4" id="KW-1185">Reference proteome</keyword>
<protein>
    <recommendedName>
        <fullName evidence="2">UPF0235 protein GGQ80_003251</fullName>
    </recommendedName>
</protein>
<comment type="similarity">
    <text evidence="1 2">Belongs to the UPF0235 family.</text>
</comment>
<dbReference type="Proteomes" id="UP000529795">
    <property type="component" value="Unassembled WGS sequence"/>
</dbReference>
<accession>A0A840FEQ6</accession>
<dbReference type="InterPro" id="IPR003746">
    <property type="entry name" value="DUF167"/>
</dbReference>
<evidence type="ECO:0000313" key="4">
    <source>
        <dbReference type="Proteomes" id="UP000529795"/>
    </source>
</evidence>
<dbReference type="Pfam" id="PF02594">
    <property type="entry name" value="DUF167"/>
    <property type="match status" value="1"/>
</dbReference>
<name>A0A840FEQ6_9SPHN</name>
<dbReference type="SMART" id="SM01152">
    <property type="entry name" value="DUF167"/>
    <property type="match status" value="1"/>
</dbReference>
<dbReference type="GO" id="GO:0005737">
    <property type="term" value="C:cytoplasm"/>
    <property type="evidence" value="ECO:0007669"/>
    <property type="project" value="TreeGrafter"/>
</dbReference>